<evidence type="ECO:0000313" key="8">
    <source>
        <dbReference type="EMBL" id="ALM94689.1"/>
    </source>
</evidence>
<reference evidence="10 21" key="10">
    <citation type="submission" date="2017-06" db="EMBL/GenBank/DDBJ databases">
        <title>Genome sequencing of Fusobacterium nucleatum subsp. polymorphum KCOM 1275 (=ChDC F310).</title>
        <authorList>
            <person name="Kook J.-K."/>
            <person name="Park S.-N."/>
            <person name="Lim Y.K."/>
            <person name="Roh H."/>
        </authorList>
    </citation>
    <scope>NUCLEOTIDE SEQUENCE [LARGE SCALE GENOMIC DNA]</scope>
    <source>
        <strain evidence="10 21">KCOM 1275</strain>
    </source>
</reference>
<keyword evidence="19" id="KW-1185">Reference proteome</keyword>
<evidence type="ECO:0000313" key="18">
    <source>
        <dbReference type="Proteomes" id="UP000067061"/>
    </source>
</evidence>
<dbReference type="InterPro" id="IPR013025">
    <property type="entry name" value="Ribosomal_uL23-like"/>
</dbReference>
<accession>A0A0D6FHF3</accession>
<dbReference type="NCBIfam" id="NF004363">
    <property type="entry name" value="PRK05738.2-4"/>
    <property type="match status" value="1"/>
</dbReference>
<evidence type="ECO:0000313" key="21">
    <source>
        <dbReference type="Proteomes" id="UP000197638"/>
    </source>
</evidence>
<dbReference type="Proteomes" id="UP000067061">
    <property type="component" value="Chromosome"/>
</dbReference>
<evidence type="ECO:0000313" key="20">
    <source>
        <dbReference type="Proteomes" id="UP000197470"/>
    </source>
</evidence>
<comment type="function">
    <text evidence="6">One of the early assembly proteins it binds 23S rRNA. One of the proteins that surrounds the polypeptide exit tunnel on the outside of the ribosome. Forms the main docking site for trigger factor binding to the ribosome.</text>
</comment>
<evidence type="ECO:0000313" key="11">
    <source>
        <dbReference type="EMBL" id="OWP25761.1"/>
    </source>
</evidence>
<reference evidence="9 19" key="5">
    <citation type="submission" date="2017-06" db="EMBL/GenBank/DDBJ databases">
        <title>Draft genome sequence of Fusobacterium nucleatum subsp. polymorphum KCOM 1260 (=ChDC F218).</title>
        <authorList>
            <person name="Kook J.-K."/>
            <person name="Park S.-N."/>
            <person name="Lim Y.K."/>
            <person name="Roh H."/>
        </authorList>
    </citation>
    <scope>NUCLEOTIDE SEQUENCE [LARGE SCALE GENOMIC DNA]</scope>
    <source>
        <strain evidence="9">KCOM 1260</strain>
        <strain evidence="19">KCOM 1260 (ChDC F218)</strain>
    </source>
</reference>
<keyword evidence="4 6" id="KW-0689">Ribosomal protein</keyword>
<dbReference type="GO" id="GO:1990904">
    <property type="term" value="C:ribonucleoprotein complex"/>
    <property type="evidence" value="ECO:0007669"/>
    <property type="project" value="UniProtKB-KW"/>
</dbReference>
<gene>
    <name evidence="6" type="primary">rplW</name>
    <name evidence="13" type="ORF">CA836_07055</name>
    <name evidence="11" type="ORF">CA839_07530</name>
    <name evidence="12" type="ORF">CA840_00800</name>
    <name evidence="9" type="ORF">CBG50_00085</name>
    <name evidence="15" type="ORF">CBG52_03965</name>
    <name evidence="14" type="ORF">CBG54_08150</name>
    <name evidence="17" type="ORF">CBG56_04770</name>
    <name evidence="16" type="ORF">CBG59_01715</name>
    <name evidence="10" type="ORF">CBG61_10100</name>
    <name evidence="8" type="ORF">RO02_08665</name>
</gene>
<dbReference type="GeneID" id="93327358"/>
<dbReference type="EMBL" id="CP021934">
    <property type="protein sequence ID" value="ASC01858.1"/>
    <property type="molecule type" value="Genomic_DNA"/>
</dbReference>
<evidence type="ECO:0000256" key="1">
    <source>
        <dbReference type="ARBA" id="ARBA00006700"/>
    </source>
</evidence>
<reference evidence="14 25" key="7">
    <citation type="submission" date="2017-06" db="EMBL/GenBank/DDBJ databases">
        <title>Draft genome sequence of Fusobacterium nucleatum subsp. polymorphum KCOM 1271 (=ChDC F305).</title>
        <authorList>
            <person name="Kook J.-K."/>
            <person name="Park S.-N."/>
            <person name="Lim Y.K."/>
            <person name="Roh H."/>
        </authorList>
    </citation>
    <scope>NUCLEOTIDE SEQUENCE [LARGE SCALE GENOMIC DNA]</scope>
    <source>
        <strain evidence="14">KCOM 1271</strain>
        <strain evidence="25">KCOM 1271 (ChDC F305)</strain>
    </source>
</reference>
<dbReference type="EMBL" id="CP013121">
    <property type="protein sequence ID" value="ALM94689.1"/>
    <property type="molecule type" value="Genomic_DNA"/>
</dbReference>
<dbReference type="Proteomes" id="UP000221504">
    <property type="component" value="Unassembled WGS sequence"/>
</dbReference>
<dbReference type="Proteomes" id="UP000197470">
    <property type="component" value="Unassembled WGS sequence"/>
</dbReference>
<comment type="similarity">
    <text evidence="1 6 7">Belongs to the universal ribosomal protein uL23 family.</text>
</comment>
<evidence type="ECO:0000313" key="23">
    <source>
        <dbReference type="Proteomes" id="UP000221852"/>
    </source>
</evidence>
<evidence type="ECO:0000313" key="10">
    <source>
        <dbReference type="EMBL" id="ASG29199.1"/>
    </source>
</evidence>
<name>A0A0D6FHF3_FUSNP</name>
<evidence type="ECO:0000313" key="19">
    <source>
        <dbReference type="Proteomes" id="UP000196759"/>
    </source>
</evidence>
<evidence type="ECO:0000256" key="2">
    <source>
        <dbReference type="ARBA" id="ARBA00022730"/>
    </source>
</evidence>
<dbReference type="Proteomes" id="UP000197638">
    <property type="component" value="Chromosome"/>
</dbReference>
<comment type="subunit">
    <text evidence="6">Part of the 50S ribosomal subunit. Contacts protein L29, and trigger factor when it is bound to the ribosome.</text>
</comment>
<dbReference type="AlphaFoldDB" id="A0A0D6FHF3"/>
<evidence type="ECO:0000256" key="3">
    <source>
        <dbReference type="ARBA" id="ARBA00022884"/>
    </source>
</evidence>
<evidence type="ECO:0000313" key="17">
    <source>
        <dbReference type="EMBL" id="PHI16962.1"/>
    </source>
</evidence>
<dbReference type="HAMAP" id="MF_01369_B">
    <property type="entry name" value="Ribosomal_uL23_B"/>
    <property type="match status" value="1"/>
</dbReference>
<proteinExistence type="inferred from homology"/>
<evidence type="ECO:0000313" key="13">
    <source>
        <dbReference type="EMBL" id="PHH99445.1"/>
    </source>
</evidence>
<dbReference type="GO" id="GO:0003735">
    <property type="term" value="F:structural constituent of ribosome"/>
    <property type="evidence" value="ECO:0007669"/>
    <property type="project" value="InterPro"/>
</dbReference>
<dbReference type="Proteomes" id="UP000224182">
    <property type="component" value="Unassembled WGS sequence"/>
</dbReference>
<evidence type="ECO:0000256" key="5">
    <source>
        <dbReference type="ARBA" id="ARBA00023274"/>
    </source>
</evidence>
<dbReference type="Gene3D" id="3.30.70.330">
    <property type="match status" value="1"/>
</dbReference>
<evidence type="ECO:0000313" key="15">
    <source>
        <dbReference type="EMBL" id="PHI10334.1"/>
    </source>
</evidence>
<dbReference type="Proteomes" id="UP000224507">
    <property type="component" value="Unassembled WGS sequence"/>
</dbReference>
<dbReference type="Proteomes" id="UP000221852">
    <property type="component" value="Unassembled WGS sequence"/>
</dbReference>
<dbReference type="EMBL" id="NIRO01000003">
    <property type="protein sequence ID" value="PHI16962.1"/>
    <property type="molecule type" value="Genomic_DNA"/>
</dbReference>
<dbReference type="Proteomes" id="UP000196759">
    <property type="component" value="Chromosome"/>
</dbReference>
<evidence type="ECO:0000313" key="26">
    <source>
        <dbReference type="Proteomes" id="UP000224507"/>
    </source>
</evidence>
<evidence type="ECO:0000313" key="22">
    <source>
        <dbReference type="Proteomes" id="UP000221504"/>
    </source>
</evidence>
<evidence type="ECO:0000256" key="7">
    <source>
        <dbReference type="RuleBase" id="RU003934"/>
    </source>
</evidence>
<dbReference type="Proteomes" id="UP000225199">
    <property type="component" value="Unassembled WGS sequence"/>
</dbReference>
<dbReference type="GO" id="GO:0019843">
    <property type="term" value="F:rRNA binding"/>
    <property type="evidence" value="ECO:0007669"/>
    <property type="project" value="UniProtKB-UniRule"/>
</dbReference>
<keyword evidence="3 6" id="KW-0694">RNA-binding</keyword>
<protein>
    <recommendedName>
        <fullName evidence="6">Large ribosomal subunit protein uL23</fullName>
    </recommendedName>
</protein>
<dbReference type="InterPro" id="IPR001014">
    <property type="entry name" value="Ribosomal_uL23_CS"/>
</dbReference>
<dbReference type="RefSeq" id="WP_005892379.1">
    <property type="nucleotide sequence ID" value="NZ_CP013121.1"/>
</dbReference>
<dbReference type="EMBL" id="NHRT01000001">
    <property type="protein sequence ID" value="OWP25761.1"/>
    <property type="molecule type" value="Genomic_DNA"/>
</dbReference>
<evidence type="ECO:0000256" key="6">
    <source>
        <dbReference type="HAMAP-Rule" id="MF_01369"/>
    </source>
</evidence>
<dbReference type="PROSITE" id="PS00050">
    <property type="entry name" value="RIBOSOMAL_L23"/>
    <property type="match status" value="1"/>
</dbReference>
<dbReference type="EMBL" id="NIRK01000001">
    <property type="protein sequence ID" value="PHH99445.1"/>
    <property type="molecule type" value="Genomic_DNA"/>
</dbReference>
<keyword evidence="5 6" id="KW-0687">Ribonucleoprotein</keyword>
<dbReference type="GO" id="GO:0006412">
    <property type="term" value="P:translation"/>
    <property type="evidence" value="ECO:0007669"/>
    <property type="project" value="UniProtKB-UniRule"/>
</dbReference>
<reference evidence="8 18" key="1">
    <citation type="submission" date="2015-11" db="EMBL/GenBank/DDBJ databases">
        <authorList>
            <person name="Kook J.-K."/>
            <person name="Park S.-N."/>
            <person name="Lim Y.K."/>
            <person name="Jo E."/>
        </authorList>
    </citation>
    <scope>NUCLEOTIDE SEQUENCE [LARGE SCALE GENOMIC DNA]</scope>
    <source>
        <strain evidence="8 18">ChDC F306</strain>
    </source>
</reference>
<reference evidence="11 20" key="2">
    <citation type="submission" date="2017-05" db="EMBL/GenBank/DDBJ databases">
        <title>Genome sequencing of Fusobacterium nucleatum subsp. polymorphum KCOM 1001 (=ChDC F119).</title>
        <authorList>
            <person name="Kook J.-K."/>
            <person name="Park S.-N."/>
            <person name="Lim Y.K."/>
            <person name="Roh H."/>
        </authorList>
    </citation>
    <scope>NUCLEOTIDE SEQUENCE [LARGE SCALE GENOMIC DNA]</scope>
    <source>
        <strain evidence="11 20">KCOM 1001</strain>
    </source>
</reference>
<dbReference type="EMBL" id="NIRN01000001">
    <property type="protein sequence ID" value="PHI07001.1"/>
    <property type="molecule type" value="Genomic_DNA"/>
</dbReference>
<reference evidence="16 23" key="9">
    <citation type="submission" date="2017-06" db="EMBL/GenBank/DDBJ databases">
        <title>Draft genome sequence of Fusobacterium nucleatum subsp. polymorphum KCOM 1330 (=ChDC F330).</title>
        <authorList>
            <person name="Kook J.-K."/>
            <person name="Park S.-N."/>
            <person name="Lim Y.K."/>
            <person name="Roh H."/>
        </authorList>
    </citation>
    <scope>NUCLEOTIDE SEQUENCE [LARGE SCALE GENOMIC DNA]</scope>
    <source>
        <strain evidence="16">KCOM 1330</strain>
        <strain evidence="23">KCOM 1330 (ChDC F330)</strain>
    </source>
</reference>
<dbReference type="PANTHER" id="PTHR11620">
    <property type="entry name" value="60S RIBOSOMAL PROTEIN L23A"/>
    <property type="match status" value="1"/>
</dbReference>
<evidence type="ECO:0000256" key="4">
    <source>
        <dbReference type="ARBA" id="ARBA00022980"/>
    </source>
</evidence>
<dbReference type="SUPFAM" id="SSF54189">
    <property type="entry name" value="Ribosomal proteins S24e, L23 and L15e"/>
    <property type="match status" value="1"/>
</dbReference>
<reference evidence="15 22" key="6">
    <citation type="submission" date="2017-06" db="EMBL/GenBank/DDBJ databases">
        <title>Draft genome sequence of Fusobacterium nucleatum subsp. polymorphum KCOM 1267 (=ChDC F290).</title>
        <authorList>
            <person name="Kook J.-K."/>
            <person name="Park S.-N."/>
            <person name="Lim Y.K."/>
            <person name="Roh H."/>
        </authorList>
    </citation>
    <scope>NUCLEOTIDE SEQUENCE [LARGE SCALE GENOMIC DNA]</scope>
    <source>
        <strain evidence="15">KCOM 1267</strain>
        <strain evidence="22">KCOM 1267(ChDC F290)</strain>
    </source>
</reference>
<evidence type="ECO:0000313" key="27">
    <source>
        <dbReference type="Proteomes" id="UP000225199"/>
    </source>
</evidence>
<keyword evidence="2 6" id="KW-0699">rRNA-binding</keyword>
<dbReference type="FunFam" id="3.30.70.330:FF:000001">
    <property type="entry name" value="50S ribosomal protein L23"/>
    <property type="match status" value="1"/>
</dbReference>
<evidence type="ECO:0000313" key="25">
    <source>
        <dbReference type="Proteomes" id="UP000224182"/>
    </source>
</evidence>
<dbReference type="KEGG" id="fpol:ERS445057_00410"/>
<evidence type="ECO:0000313" key="12">
    <source>
        <dbReference type="EMBL" id="PHH96040.1"/>
    </source>
</evidence>
<dbReference type="InterPro" id="IPR012678">
    <property type="entry name" value="Ribosomal_uL23/eL15/eS24_sf"/>
</dbReference>
<dbReference type="InterPro" id="IPR012677">
    <property type="entry name" value="Nucleotide-bd_a/b_plait_sf"/>
</dbReference>
<reference evidence="13 24" key="4">
    <citation type="submission" date="2017-06" db="EMBL/GenBank/DDBJ databases">
        <title>Draft genome sequence of Fusobacterium nucleatum subsp. polymorphum KCOM 1248 (=ChDC F113).</title>
        <authorList>
            <person name="Kook J.-K."/>
            <person name="Park S.-N."/>
            <person name="Lim Y.K."/>
            <person name="Roh H."/>
        </authorList>
    </citation>
    <scope>NUCLEOTIDE SEQUENCE [LARGE SCALE GENOMIC DNA]</scope>
    <source>
        <strain evidence="13">KCOM 1248</strain>
        <strain evidence="24">KCOM 1248 (ChDC F113)</strain>
    </source>
</reference>
<evidence type="ECO:0000313" key="16">
    <source>
        <dbReference type="EMBL" id="PHI12593.1"/>
    </source>
</evidence>
<evidence type="ECO:0000313" key="14">
    <source>
        <dbReference type="EMBL" id="PHI07001.1"/>
    </source>
</evidence>
<organism evidence="16 23">
    <name type="scientific">Fusobacterium nucleatum subsp. polymorphum</name>
    <name type="common">Fusobacterium polymorphum</name>
    <dbReference type="NCBI Taxonomy" id="76857"/>
    <lineage>
        <taxon>Bacteria</taxon>
        <taxon>Fusobacteriati</taxon>
        <taxon>Fusobacteriota</taxon>
        <taxon>Fusobacteriia</taxon>
        <taxon>Fusobacteriales</taxon>
        <taxon>Fusobacteriaceae</taxon>
        <taxon>Fusobacterium</taxon>
    </lineage>
</organism>
<reference evidence="17 26" key="8">
    <citation type="submission" date="2017-06" db="EMBL/GenBank/DDBJ databases">
        <title>Draft genome sequence of Fusobacterium nucleatum subsp. polymorphum KCOM 1274 (=ChDC F309).</title>
        <authorList>
            <person name="Kook J.-K."/>
            <person name="Park S.-N."/>
            <person name="Lim Y.K."/>
            <person name="Roh H."/>
        </authorList>
    </citation>
    <scope>NUCLEOTIDE SEQUENCE [LARGE SCALE GENOMIC DNA]</scope>
    <source>
        <strain evidence="17">KCOM 1274</strain>
        <strain evidence="26">KCOM 1274 (ChDC F309)</strain>
    </source>
</reference>
<dbReference type="EMBL" id="NIRM01000001">
    <property type="protein sequence ID" value="PHI10334.1"/>
    <property type="molecule type" value="Genomic_DNA"/>
</dbReference>
<reference evidence="12 27" key="3">
    <citation type="submission" date="2017-06" db="EMBL/GenBank/DDBJ databases">
        <title>Draft genome sequence of Fusobacterium nucleatum subsp. polymorphum KCOM 1002 (=ChDC F175).</title>
        <authorList>
            <person name="Kook J.-K."/>
            <person name="Park S.-N."/>
            <person name="Lim Y.K."/>
            <person name="Roh H."/>
        </authorList>
    </citation>
    <scope>NUCLEOTIDE SEQUENCE [LARGE SCALE GENOMIC DNA]</scope>
    <source>
        <strain evidence="12">KCOM 1002</strain>
        <strain evidence="27">KCOM 1002 (ChDC F175)</strain>
    </source>
</reference>
<dbReference type="Proteomes" id="UP000223525">
    <property type="component" value="Unassembled WGS sequence"/>
</dbReference>
<dbReference type="GO" id="GO:0005840">
    <property type="term" value="C:ribosome"/>
    <property type="evidence" value="ECO:0007669"/>
    <property type="project" value="UniProtKB-KW"/>
</dbReference>
<sequence length="95" mass="11210">MNVYDIIKKPVVTEKTELLRKEYNKYTFEVHPKANKIEIKKAIETIFNVKVEDVATINKKPITKRHGMRLYKTQAKKKAIVKLAKENTITYFKEV</sequence>
<dbReference type="Pfam" id="PF00276">
    <property type="entry name" value="Ribosomal_L23"/>
    <property type="match status" value="1"/>
</dbReference>
<dbReference type="EMBL" id="NIRJ01000001">
    <property type="protein sequence ID" value="PHH96040.1"/>
    <property type="molecule type" value="Genomic_DNA"/>
</dbReference>
<evidence type="ECO:0000313" key="24">
    <source>
        <dbReference type="Proteomes" id="UP000223525"/>
    </source>
</evidence>
<dbReference type="EMBL" id="NIRQ01000001">
    <property type="protein sequence ID" value="PHI12593.1"/>
    <property type="molecule type" value="Genomic_DNA"/>
</dbReference>
<dbReference type="EMBL" id="CP022123">
    <property type="protein sequence ID" value="ASG29199.1"/>
    <property type="molecule type" value="Genomic_DNA"/>
</dbReference>
<evidence type="ECO:0000313" key="9">
    <source>
        <dbReference type="EMBL" id="ASC01858.1"/>
    </source>
</evidence>